<comment type="caution">
    <text evidence="1">The sequence shown here is derived from an EMBL/GenBank/DDBJ whole genome shotgun (WGS) entry which is preliminary data.</text>
</comment>
<reference evidence="1 2" key="1">
    <citation type="submission" date="2018-06" db="EMBL/GenBank/DDBJ databases">
        <title>Comparative genomics reveals the genomic features of Rhizophagus irregularis, R. cerebriforme, R. diaphanum and Gigaspora rosea, and their symbiotic lifestyle signature.</title>
        <authorList>
            <person name="Morin E."/>
            <person name="San Clemente H."/>
            <person name="Chen E.C.H."/>
            <person name="De La Providencia I."/>
            <person name="Hainaut M."/>
            <person name="Kuo A."/>
            <person name="Kohler A."/>
            <person name="Murat C."/>
            <person name="Tang N."/>
            <person name="Roy S."/>
            <person name="Loubradou J."/>
            <person name="Henrissat B."/>
            <person name="Grigoriev I.V."/>
            <person name="Corradi N."/>
            <person name="Roux C."/>
            <person name="Martin F.M."/>
        </authorList>
    </citation>
    <scope>NUCLEOTIDE SEQUENCE [LARGE SCALE GENOMIC DNA]</scope>
    <source>
        <strain evidence="1 2">DAOM 194757</strain>
    </source>
</reference>
<proteinExistence type="predicted"/>
<accession>A0A397UYM6</accession>
<keyword evidence="2" id="KW-1185">Reference proteome</keyword>
<gene>
    <name evidence="1" type="ORF">C2G38_1698989</name>
</gene>
<organism evidence="1 2">
    <name type="scientific">Gigaspora rosea</name>
    <dbReference type="NCBI Taxonomy" id="44941"/>
    <lineage>
        <taxon>Eukaryota</taxon>
        <taxon>Fungi</taxon>
        <taxon>Fungi incertae sedis</taxon>
        <taxon>Mucoromycota</taxon>
        <taxon>Glomeromycotina</taxon>
        <taxon>Glomeromycetes</taxon>
        <taxon>Diversisporales</taxon>
        <taxon>Gigasporaceae</taxon>
        <taxon>Gigaspora</taxon>
    </lineage>
</organism>
<evidence type="ECO:0000313" key="2">
    <source>
        <dbReference type="Proteomes" id="UP000266673"/>
    </source>
</evidence>
<dbReference type="EMBL" id="QKWP01000885">
    <property type="protein sequence ID" value="RIB13859.1"/>
    <property type="molecule type" value="Genomic_DNA"/>
</dbReference>
<name>A0A397UYM6_9GLOM</name>
<protein>
    <submittedName>
        <fullName evidence="1">Uncharacterized protein</fullName>
    </submittedName>
</protein>
<dbReference type="AlphaFoldDB" id="A0A397UYM6"/>
<dbReference type="Proteomes" id="UP000266673">
    <property type="component" value="Unassembled WGS sequence"/>
</dbReference>
<sequence>MKRTILALTLTLTIKRGLLLKLFEIPNSRLLHLGLLLSGLLQSGLLLSEYYVFKIIILHDYDHSGYFFSRFNF</sequence>
<evidence type="ECO:0000313" key="1">
    <source>
        <dbReference type="EMBL" id="RIB13859.1"/>
    </source>
</evidence>